<keyword evidence="1" id="KW-1133">Transmembrane helix</keyword>
<evidence type="ECO:0000313" key="2">
    <source>
        <dbReference type="EMBL" id="TPX46751.1"/>
    </source>
</evidence>
<keyword evidence="1" id="KW-0812">Transmembrane</keyword>
<accession>A0A507D5V9</accession>
<feature type="transmembrane region" description="Helical" evidence="1">
    <location>
        <begin position="62"/>
        <end position="83"/>
    </location>
</feature>
<keyword evidence="3" id="KW-1185">Reference proteome</keyword>
<proteinExistence type="predicted"/>
<evidence type="ECO:0000313" key="3">
    <source>
        <dbReference type="Proteomes" id="UP000317494"/>
    </source>
</evidence>
<sequence>MEVMASTISEYLNRTLETLPIPDILKPLAYGLSSQIHSLKVPSIESPNVGAIAAMAVSQSRFLGWLGMILMGWFVIASIFSMVRGFLRWMWFFARIMCAVAVVLAVLQQSSATLAVKMVKILKIQGHFLAGSNA</sequence>
<protein>
    <submittedName>
        <fullName evidence="2">Uncharacterized protein</fullName>
    </submittedName>
</protein>
<gene>
    <name evidence="2" type="ORF">SeMB42_g03561</name>
</gene>
<organism evidence="2 3">
    <name type="scientific">Synchytrium endobioticum</name>
    <dbReference type="NCBI Taxonomy" id="286115"/>
    <lineage>
        <taxon>Eukaryota</taxon>
        <taxon>Fungi</taxon>
        <taxon>Fungi incertae sedis</taxon>
        <taxon>Chytridiomycota</taxon>
        <taxon>Chytridiomycota incertae sedis</taxon>
        <taxon>Chytridiomycetes</taxon>
        <taxon>Synchytriales</taxon>
        <taxon>Synchytriaceae</taxon>
        <taxon>Synchytrium</taxon>
    </lineage>
</organism>
<reference evidence="2 3" key="1">
    <citation type="journal article" date="2019" name="Sci. Rep.">
        <title>Comparative genomics of chytrid fungi reveal insights into the obligate biotrophic and pathogenic lifestyle of Synchytrium endobioticum.</title>
        <authorList>
            <person name="van de Vossenberg B.T.L.H."/>
            <person name="Warris S."/>
            <person name="Nguyen H.D.T."/>
            <person name="van Gent-Pelzer M.P.E."/>
            <person name="Joly D.L."/>
            <person name="van de Geest H.C."/>
            <person name="Bonants P.J.M."/>
            <person name="Smith D.S."/>
            <person name="Levesque C.A."/>
            <person name="van der Lee T.A.J."/>
        </authorList>
    </citation>
    <scope>NUCLEOTIDE SEQUENCE [LARGE SCALE GENOMIC DNA]</scope>
    <source>
        <strain evidence="2 3">MB42</strain>
    </source>
</reference>
<dbReference type="Proteomes" id="UP000317494">
    <property type="component" value="Unassembled WGS sequence"/>
</dbReference>
<dbReference type="VEuPathDB" id="FungiDB:SeMB42_g03561"/>
<dbReference type="EMBL" id="QEAN01000128">
    <property type="protein sequence ID" value="TPX46751.1"/>
    <property type="molecule type" value="Genomic_DNA"/>
</dbReference>
<name>A0A507D5V9_9FUNG</name>
<feature type="transmembrane region" description="Helical" evidence="1">
    <location>
        <begin position="89"/>
        <end position="107"/>
    </location>
</feature>
<keyword evidence="1" id="KW-0472">Membrane</keyword>
<comment type="caution">
    <text evidence="2">The sequence shown here is derived from an EMBL/GenBank/DDBJ whole genome shotgun (WGS) entry which is preliminary data.</text>
</comment>
<dbReference type="AlphaFoldDB" id="A0A507D5V9"/>
<evidence type="ECO:0000256" key="1">
    <source>
        <dbReference type="SAM" id="Phobius"/>
    </source>
</evidence>